<organism evidence="2 3">
    <name type="scientific">Zopfia rhizophila CBS 207.26</name>
    <dbReference type="NCBI Taxonomy" id="1314779"/>
    <lineage>
        <taxon>Eukaryota</taxon>
        <taxon>Fungi</taxon>
        <taxon>Dikarya</taxon>
        <taxon>Ascomycota</taxon>
        <taxon>Pezizomycotina</taxon>
        <taxon>Dothideomycetes</taxon>
        <taxon>Dothideomycetes incertae sedis</taxon>
        <taxon>Zopfiaceae</taxon>
        <taxon>Zopfia</taxon>
    </lineage>
</organism>
<evidence type="ECO:0000256" key="1">
    <source>
        <dbReference type="SAM" id="Coils"/>
    </source>
</evidence>
<evidence type="ECO:0000313" key="2">
    <source>
        <dbReference type="EMBL" id="KAF2179721.1"/>
    </source>
</evidence>
<evidence type="ECO:0000313" key="3">
    <source>
        <dbReference type="Proteomes" id="UP000800200"/>
    </source>
</evidence>
<dbReference type="EMBL" id="ML994663">
    <property type="protein sequence ID" value="KAF2179721.1"/>
    <property type="molecule type" value="Genomic_DNA"/>
</dbReference>
<gene>
    <name evidence="2" type="ORF">K469DRAFT_730544</name>
</gene>
<dbReference type="OrthoDB" id="5421041at2759"/>
<dbReference type="AlphaFoldDB" id="A0A6A6DJQ7"/>
<protein>
    <submittedName>
        <fullName evidence="2">Uncharacterized protein</fullName>
    </submittedName>
</protein>
<sequence length="416" mass="46812">MTDPSEITPNSASQGDQTDAPAEALLCLTQSAKDFLKYQSLYAEGAEVKKTLSLKEAEIRKKDEKIKELDSAITVMAHGGQKEVIRMKLEKAEILKEKNNLNTKLQQALKEKEDVANRLRMTRTEVEEYATYKANLVNLDLSKLLYCLSAVRLALKIWRKYGNAHTIYRLSFLHRPSGSIPIPLINSFAAKLARNAVMLNVFTLVFVRWIFTATPPPLAQAGLDVILSELIEQDERKEALCRAILLSAPSGNPPQDIELQLIVKWILEAFGTLLLLKPRTELKSDVKSLMTEATNCWVKSRWSRQKVIATLDYESCPGSWRDHPVPSHKHQQSMNAEVSDPEDQEEVTLVAFPAIVAMSNGTQETIHPGFLIRYSHLYEAEIEWRNEQKTRRFSRSGVPYSIPGLPSLRGAAGAMV</sequence>
<keyword evidence="3" id="KW-1185">Reference proteome</keyword>
<feature type="coiled-coil region" evidence="1">
    <location>
        <begin position="52"/>
        <end position="125"/>
    </location>
</feature>
<proteinExistence type="predicted"/>
<name>A0A6A6DJQ7_9PEZI</name>
<accession>A0A6A6DJQ7</accession>
<keyword evidence="1" id="KW-0175">Coiled coil</keyword>
<dbReference type="Proteomes" id="UP000800200">
    <property type="component" value="Unassembled WGS sequence"/>
</dbReference>
<reference evidence="2" key="1">
    <citation type="journal article" date="2020" name="Stud. Mycol.">
        <title>101 Dothideomycetes genomes: a test case for predicting lifestyles and emergence of pathogens.</title>
        <authorList>
            <person name="Haridas S."/>
            <person name="Albert R."/>
            <person name="Binder M."/>
            <person name="Bloem J."/>
            <person name="Labutti K."/>
            <person name="Salamov A."/>
            <person name="Andreopoulos B."/>
            <person name="Baker S."/>
            <person name="Barry K."/>
            <person name="Bills G."/>
            <person name="Bluhm B."/>
            <person name="Cannon C."/>
            <person name="Castanera R."/>
            <person name="Culley D."/>
            <person name="Daum C."/>
            <person name="Ezra D."/>
            <person name="Gonzalez J."/>
            <person name="Henrissat B."/>
            <person name="Kuo A."/>
            <person name="Liang C."/>
            <person name="Lipzen A."/>
            <person name="Lutzoni F."/>
            <person name="Magnuson J."/>
            <person name="Mondo S."/>
            <person name="Nolan M."/>
            <person name="Ohm R."/>
            <person name="Pangilinan J."/>
            <person name="Park H.-J."/>
            <person name="Ramirez L."/>
            <person name="Alfaro M."/>
            <person name="Sun H."/>
            <person name="Tritt A."/>
            <person name="Yoshinaga Y."/>
            <person name="Zwiers L.-H."/>
            <person name="Turgeon B."/>
            <person name="Goodwin S."/>
            <person name="Spatafora J."/>
            <person name="Crous P."/>
            <person name="Grigoriev I."/>
        </authorList>
    </citation>
    <scope>NUCLEOTIDE SEQUENCE</scope>
    <source>
        <strain evidence="2">CBS 207.26</strain>
    </source>
</reference>